<dbReference type="EMBL" id="MU006229">
    <property type="protein sequence ID" value="KAF2824666.1"/>
    <property type="molecule type" value="Genomic_DNA"/>
</dbReference>
<sequence length="526" mass="59328">MPSFDHGSFDGASLLPLGGILNARSEPLEIRGVYGGRKKRYIVERQESSACCKEKAVCLPSLGQILKDCKCQKCPTGFPALGGTSCQDSCPEGQEKNDKGGCCPNGQKAKEKGDGCEPKLPDNDRKGGCPGNTVLDPKQGWDPKPMDPKCQIDDEKDCPKPKVPATRPDGSENDASYKVGCGEVDKDESKRPKCDPKSQYVHTEVREGKATQECKQTRKYYDRKREKPTNKDLRAKFKDQWNKLKPEYDKKNKEREENLKKLKNIQAEREKHWKDENRKLEEKQDKKKVRQSKCGTVVSLLLGVAYNAANTKRDGEHPYDWTTDYFDEEFVASDDRLKDWPDEVDVDKISEDVDEDAFMKKWDGMIEDKKRIGHSCQFTRKRSLDARCSQRRSLEDELLTDVHLGGRSDNTSSLLERHHRPNHHLDMYPDSLVELDPRNPVVGLIFEILGLFGTRVAVQLIARTTASIAAHAPRLASLAQNPARLFQTAVRGQGAKGGQQAMQSAKQAIMKDKNRWVKCLKDGLPL</sequence>
<feature type="compositionally biased region" description="Basic and acidic residues" evidence="1">
    <location>
        <begin position="183"/>
        <end position="196"/>
    </location>
</feature>
<organism evidence="2 3">
    <name type="scientific">Ophiobolus disseminans</name>
    <dbReference type="NCBI Taxonomy" id="1469910"/>
    <lineage>
        <taxon>Eukaryota</taxon>
        <taxon>Fungi</taxon>
        <taxon>Dikarya</taxon>
        <taxon>Ascomycota</taxon>
        <taxon>Pezizomycotina</taxon>
        <taxon>Dothideomycetes</taxon>
        <taxon>Pleosporomycetidae</taxon>
        <taxon>Pleosporales</taxon>
        <taxon>Pleosporineae</taxon>
        <taxon>Phaeosphaeriaceae</taxon>
        <taxon>Ophiobolus</taxon>
    </lineage>
</organism>
<evidence type="ECO:0000256" key="1">
    <source>
        <dbReference type="SAM" id="MobiDB-lite"/>
    </source>
</evidence>
<evidence type="ECO:0000313" key="2">
    <source>
        <dbReference type="EMBL" id="KAF2824666.1"/>
    </source>
</evidence>
<gene>
    <name evidence="2" type="ORF">CC86DRAFT_296063</name>
</gene>
<dbReference type="OrthoDB" id="3773350at2759"/>
<feature type="compositionally biased region" description="Basic and acidic residues" evidence="1">
    <location>
        <begin position="108"/>
        <end position="127"/>
    </location>
</feature>
<name>A0A6A6ZV22_9PLEO</name>
<protein>
    <submittedName>
        <fullName evidence="2">Uncharacterized protein</fullName>
    </submittedName>
</protein>
<feature type="compositionally biased region" description="Basic and acidic residues" evidence="1">
    <location>
        <begin position="139"/>
        <end position="160"/>
    </location>
</feature>
<evidence type="ECO:0000313" key="3">
    <source>
        <dbReference type="Proteomes" id="UP000799424"/>
    </source>
</evidence>
<accession>A0A6A6ZV22</accession>
<dbReference type="Proteomes" id="UP000799424">
    <property type="component" value="Unassembled WGS sequence"/>
</dbReference>
<reference evidence="2" key="1">
    <citation type="journal article" date="2020" name="Stud. Mycol.">
        <title>101 Dothideomycetes genomes: a test case for predicting lifestyles and emergence of pathogens.</title>
        <authorList>
            <person name="Haridas S."/>
            <person name="Albert R."/>
            <person name="Binder M."/>
            <person name="Bloem J."/>
            <person name="Labutti K."/>
            <person name="Salamov A."/>
            <person name="Andreopoulos B."/>
            <person name="Baker S."/>
            <person name="Barry K."/>
            <person name="Bills G."/>
            <person name="Bluhm B."/>
            <person name="Cannon C."/>
            <person name="Castanera R."/>
            <person name="Culley D."/>
            <person name="Daum C."/>
            <person name="Ezra D."/>
            <person name="Gonzalez J."/>
            <person name="Henrissat B."/>
            <person name="Kuo A."/>
            <person name="Liang C."/>
            <person name="Lipzen A."/>
            <person name="Lutzoni F."/>
            <person name="Magnuson J."/>
            <person name="Mondo S."/>
            <person name="Nolan M."/>
            <person name="Ohm R."/>
            <person name="Pangilinan J."/>
            <person name="Park H.-J."/>
            <person name="Ramirez L."/>
            <person name="Alfaro M."/>
            <person name="Sun H."/>
            <person name="Tritt A."/>
            <person name="Yoshinaga Y."/>
            <person name="Zwiers L.-H."/>
            <person name="Turgeon B."/>
            <person name="Goodwin S."/>
            <person name="Spatafora J."/>
            <person name="Crous P."/>
            <person name="Grigoriev I."/>
        </authorList>
    </citation>
    <scope>NUCLEOTIDE SEQUENCE</scope>
    <source>
        <strain evidence="2">CBS 113818</strain>
    </source>
</reference>
<feature type="region of interest" description="Disordered" evidence="1">
    <location>
        <begin position="96"/>
        <end position="238"/>
    </location>
</feature>
<keyword evidence="3" id="KW-1185">Reference proteome</keyword>
<feature type="compositionally biased region" description="Basic and acidic residues" evidence="1">
    <location>
        <begin position="203"/>
        <end position="238"/>
    </location>
</feature>
<dbReference type="AlphaFoldDB" id="A0A6A6ZV22"/>
<feature type="region of interest" description="Disordered" evidence="1">
    <location>
        <begin position="262"/>
        <end position="284"/>
    </location>
</feature>
<proteinExistence type="predicted"/>